<gene>
    <name evidence="2" type="ORF">ACFO0D_01455</name>
</gene>
<keyword evidence="3" id="KW-1185">Reference proteome</keyword>
<dbReference type="SUPFAM" id="SSF56209">
    <property type="entry name" value="Nitrile hydratase alpha chain"/>
    <property type="match status" value="1"/>
</dbReference>
<dbReference type="InterPro" id="IPR036648">
    <property type="entry name" value="CN_Hdrase_a/SCN_Hdrase_g_sf"/>
</dbReference>
<feature type="signal peptide" evidence="1">
    <location>
        <begin position="1"/>
        <end position="24"/>
    </location>
</feature>
<evidence type="ECO:0000313" key="3">
    <source>
        <dbReference type="Proteomes" id="UP001595952"/>
    </source>
</evidence>
<accession>A0ABV9I6S3</accession>
<organism evidence="2 3">
    <name type="scientific">Deinococcus hohokamensis</name>
    <dbReference type="NCBI Taxonomy" id="309883"/>
    <lineage>
        <taxon>Bacteria</taxon>
        <taxon>Thermotogati</taxon>
        <taxon>Deinococcota</taxon>
        <taxon>Deinococci</taxon>
        <taxon>Deinococcales</taxon>
        <taxon>Deinococcaceae</taxon>
        <taxon>Deinococcus</taxon>
    </lineage>
</organism>
<evidence type="ECO:0000313" key="2">
    <source>
        <dbReference type="EMBL" id="MFC4636995.1"/>
    </source>
</evidence>
<keyword evidence="1" id="KW-0732">Signal</keyword>
<evidence type="ECO:0000256" key="1">
    <source>
        <dbReference type="SAM" id="SignalP"/>
    </source>
</evidence>
<dbReference type="PROSITE" id="PS51257">
    <property type="entry name" value="PROKAR_LIPOPROTEIN"/>
    <property type="match status" value="1"/>
</dbReference>
<sequence length="125" mass="13750">MRKVMLAVLMLLGLAGCASKNATAHSDILNWDVPNSLVTEGTQSQKNMQAMAEIYKFTCGPNESFDLMDRAKFDQEFEKMLLTKGYRKAEVMNEGGAQLLTLIGPKPALAMLTSGRFTLCEVANQ</sequence>
<proteinExistence type="predicted"/>
<reference evidence="3" key="1">
    <citation type="journal article" date="2019" name="Int. J. Syst. Evol. Microbiol.">
        <title>The Global Catalogue of Microorganisms (GCM) 10K type strain sequencing project: providing services to taxonomists for standard genome sequencing and annotation.</title>
        <authorList>
            <consortium name="The Broad Institute Genomics Platform"/>
            <consortium name="The Broad Institute Genome Sequencing Center for Infectious Disease"/>
            <person name="Wu L."/>
            <person name="Ma J."/>
        </authorList>
    </citation>
    <scope>NUCLEOTIDE SEQUENCE [LARGE SCALE GENOMIC DNA]</scope>
    <source>
        <strain evidence="3">CCUG 55995</strain>
    </source>
</reference>
<feature type="chain" id="PRO_5047342674" description="Lipoprotein" evidence="1">
    <location>
        <begin position="25"/>
        <end position="125"/>
    </location>
</feature>
<dbReference type="Proteomes" id="UP001595952">
    <property type="component" value="Unassembled WGS sequence"/>
</dbReference>
<dbReference type="RefSeq" id="WP_380060032.1">
    <property type="nucleotide sequence ID" value="NZ_JBHSEI010000001.1"/>
</dbReference>
<evidence type="ECO:0008006" key="4">
    <source>
        <dbReference type="Google" id="ProtNLM"/>
    </source>
</evidence>
<dbReference type="EMBL" id="JBHSEI010000001">
    <property type="protein sequence ID" value="MFC4636995.1"/>
    <property type="molecule type" value="Genomic_DNA"/>
</dbReference>
<protein>
    <recommendedName>
        <fullName evidence="4">Lipoprotein</fullName>
    </recommendedName>
</protein>
<name>A0ABV9I6S3_9DEIO</name>
<comment type="caution">
    <text evidence="2">The sequence shown here is derived from an EMBL/GenBank/DDBJ whole genome shotgun (WGS) entry which is preliminary data.</text>
</comment>